<sequence length="100" mass="10656">MAQSFSPAKRALAFSLHRRGYAVASDASPSVRGGLDSIGSRSAIEKGVTKNNSGPSGASSAWAPDPVTGYYRPINHTNEIDPVELRRMLLKHKVRSSSSS</sequence>
<proteinExistence type="predicted"/>
<keyword evidence="4" id="KW-1185">Reference proteome</keyword>
<dbReference type="InterPro" id="IPR004926">
    <property type="entry name" value="LEA_3a"/>
</dbReference>
<dbReference type="EMBL" id="KN661573">
    <property type="protein sequence ID" value="KHN14610.1"/>
    <property type="molecule type" value="Genomic_DNA"/>
</dbReference>
<dbReference type="Proteomes" id="UP000289340">
    <property type="component" value="Chromosome 15"/>
</dbReference>
<protein>
    <submittedName>
        <fullName evidence="2">Late embryogenesis abundant protein Lea5</fullName>
    </submittedName>
</protein>
<dbReference type="Gramene" id="XM_028347220.1">
    <property type="protein sequence ID" value="XP_028203021.1"/>
    <property type="gene ID" value="LOC114387095"/>
</dbReference>
<evidence type="ECO:0000313" key="3">
    <source>
        <dbReference type="EMBL" id="RZB64695.1"/>
    </source>
</evidence>
<accession>A0A0B2PZS1</accession>
<dbReference type="PANTHER" id="PTHR33509">
    <property type="entry name" value="LATE EMBRYOGENIS ABUNDANT PROTEIN 2-RELATED"/>
    <property type="match status" value="1"/>
</dbReference>
<evidence type="ECO:0000313" key="2">
    <source>
        <dbReference type="EMBL" id="KHN14610.1"/>
    </source>
</evidence>
<organism evidence="2">
    <name type="scientific">Glycine soja</name>
    <name type="common">Wild soybean</name>
    <dbReference type="NCBI Taxonomy" id="3848"/>
    <lineage>
        <taxon>Eukaryota</taxon>
        <taxon>Viridiplantae</taxon>
        <taxon>Streptophyta</taxon>
        <taxon>Embryophyta</taxon>
        <taxon>Tracheophyta</taxon>
        <taxon>Spermatophyta</taxon>
        <taxon>Magnoliopsida</taxon>
        <taxon>eudicotyledons</taxon>
        <taxon>Gunneridae</taxon>
        <taxon>Pentapetalae</taxon>
        <taxon>rosids</taxon>
        <taxon>fabids</taxon>
        <taxon>Fabales</taxon>
        <taxon>Fabaceae</taxon>
        <taxon>Papilionoideae</taxon>
        <taxon>50 kb inversion clade</taxon>
        <taxon>NPAAA clade</taxon>
        <taxon>indigoferoid/millettioid clade</taxon>
        <taxon>Phaseoleae</taxon>
        <taxon>Glycine</taxon>
        <taxon>Glycine subgen. Soja</taxon>
    </lineage>
</organism>
<name>A0A0B2PZS1_GLYSO</name>
<reference evidence="3 4" key="2">
    <citation type="submission" date="2018-09" db="EMBL/GenBank/DDBJ databases">
        <title>A high-quality reference genome of wild soybean provides a powerful tool to mine soybean genomes.</title>
        <authorList>
            <person name="Xie M."/>
            <person name="Chung C.Y.L."/>
            <person name="Li M.-W."/>
            <person name="Wong F.-L."/>
            <person name="Chan T.-F."/>
            <person name="Lam H.-M."/>
        </authorList>
    </citation>
    <scope>NUCLEOTIDE SEQUENCE [LARGE SCALE GENOMIC DNA]</scope>
    <source>
        <strain evidence="4">cv. W05</strain>
        <tissue evidence="3">Hypocotyl of etiolated seedlings</tissue>
    </source>
</reference>
<dbReference type="GO" id="GO:0005739">
    <property type="term" value="C:mitochondrion"/>
    <property type="evidence" value="ECO:0007669"/>
    <property type="project" value="TreeGrafter"/>
</dbReference>
<dbReference type="Pfam" id="PF03242">
    <property type="entry name" value="LEA_3a"/>
    <property type="match status" value="1"/>
</dbReference>
<reference evidence="2" key="1">
    <citation type="submission" date="2014-07" db="EMBL/GenBank/DDBJ databases">
        <title>Identification of a novel salt tolerance gene in wild soybean by whole-genome sequencing.</title>
        <authorList>
            <person name="Lam H.-M."/>
            <person name="Qi X."/>
            <person name="Li M.-W."/>
            <person name="Liu X."/>
            <person name="Xie M."/>
            <person name="Ni M."/>
            <person name="Xu X."/>
        </authorList>
    </citation>
    <scope>NUCLEOTIDE SEQUENCE [LARGE SCALE GENOMIC DNA]</scope>
    <source>
        <tissue evidence="2">Root</tissue>
    </source>
</reference>
<feature type="compositionally biased region" description="Low complexity" evidence="1">
    <location>
        <begin position="53"/>
        <end position="64"/>
    </location>
</feature>
<dbReference type="AlphaFoldDB" id="A0A0B2PZS1"/>
<dbReference type="GO" id="GO:0006950">
    <property type="term" value="P:response to stress"/>
    <property type="evidence" value="ECO:0007669"/>
    <property type="project" value="TreeGrafter"/>
</dbReference>
<dbReference type="EMBL" id="QZWG01000015">
    <property type="protein sequence ID" value="RZB64695.1"/>
    <property type="molecule type" value="Genomic_DNA"/>
</dbReference>
<dbReference type="Proteomes" id="UP000053555">
    <property type="component" value="Unassembled WGS sequence"/>
</dbReference>
<gene>
    <name evidence="3" type="ORF">D0Y65_040966</name>
    <name evidence="2" type="ORF">glysoja_024705</name>
</gene>
<evidence type="ECO:0000313" key="4">
    <source>
        <dbReference type="Proteomes" id="UP000289340"/>
    </source>
</evidence>
<evidence type="ECO:0000256" key="1">
    <source>
        <dbReference type="SAM" id="MobiDB-lite"/>
    </source>
</evidence>
<feature type="region of interest" description="Disordered" evidence="1">
    <location>
        <begin position="46"/>
        <end position="66"/>
    </location>
</feature>
<dbReference type="PANTHER" id="PTHR33509:SF34">
    <property type="entry name" value="LATE EMBRYOGENIS ABUNDANT PROTEIN 41"/>
    <property type="match status" value="1"/>
</dbReference>